<name>A0A371NZN7_9BACL</name>
<dbReference type="Proteomes" id="UP000261905">
    <property type="component" value="Unassembled WGS sequence"/>
</dbReference>
<keyword evidence="2" id="KW-1185">Reference proteome</keyword>
<protein>
    <submittedName>
        <fullName evidence="1">Uncharacterized protein</fullName>
    </submittedName>
</protein>
<gene>
    <name evidence="1" type="ORF">DX130_25835</name>
</gene>
<accession>A0A371NZN7</accession>
<organism evidence="1 2">
    <name type="scientific">Paenibacillus paeoniae</name>
    <dbReference type="NCBI Taxonomy" id="2292705"/>
    <lineage>
        <taxon>Bacteria</taxon>
        <taxon>Bacillati</taxon>
        <taxon>Bacillota</taxon>
        <taxon>Bacilli</taxon>
        <taxon>Bacillales</taxon>
        <taxon>Paenibacillaceae</taxon>
        <taxon>Paenibacillus</taxon>
    </lineage>
</organism>
<comment type="caution">
    <text evidence="1">The sequence shown here is derived from an EMBL/GenBank/DDBJ whole genome shotgun (WGS) entry which is preliminary data.</text>
</comment>
<dbReference type="RefSeq" id="WP_116050263.1">
    <property type="nucleotide sequence ID" value="NZ_QUBQ01000010.1"/>
</dbReference>
<sequence length="363" mass="41762">MRYKSIYVTLSAIAAFLLLASLLWERKGIEEVIAEHELDMAEYTNYDKLYALAKNDEQISELNFLKAHDVMRPGVWLREGLIIVGELAQDQKRVTLEEIKEKLETYTDDETIKKQLNQMAGAPDWLGGGDVGRVIYYLNDAGTDAIHFSYGVISYVHQDSDGAEQVELLHKPEQYEAQAYRQRLNVPDQAITTELKDIWEQAELIVEGRYEKKLGTTHRASNYYSDEYSFVVDHVLYGGTNEEKISISILSYELIALRHDDRLYEVKRARPYFERIELGKPYMLFLTTRAGFDEYVPASLPFQISFDDNGVATLDYLRNASEDVKITPNGDKLIFIRDALGLEQTEQISGMSREQIIEQLQTR</sequence>
<dbReference type="EMBL" id="QUBQ01000010">
    <property type="protein sequence ID" value="REK69152.1"/>
    <property type="molecule type" value="Genomic_DNA"/>
</dbReference>
<evidence type="ECO:0000313" key="1">
    <source>
        <dbReference type="EMBL" id="REK69152.1"/>
    </source>
</evidence>
<proteinExistence type="predicted"/>
<dbReference type="OrthoDB" id="2549353at2"/>
<reference evidence="1 2" key="1">
    <citation type="submission" date="2018-08" db="EMBL/GenBank/DDBJ databases">
        <title>Paenibacillus sp. M4BSY-1, whole genome shotgun sequence.</title>
        <authorList>
            <person name="Tuo L."/>
        </authorList>
    </citation>
    <scope>NUCLEOTIDE SEQUENCE [LARGE SCALE GENOMIC DNA]</scope>
    <source>
        <strain evidence="1 2">M4BSY-1</strain>
    </source>
</reference>
<dbReference type="AlphaFoldDB" id="A0A371NZN7"/>
<evidence type="ECO:0000313" key="2">
    <source>
        <dbReference type="Proteomes" id="UP000261905"/>
    </source>
</evidence>